<organism evidence="1 2">
    <name type="scientific">Hymenobacter artigasi</name>
    <dbReference type="NCBI Taxonomy" id="2719616"/>
    <lineage>
        <taxon>Bacteria</taxon>
        <taxon>Pseudomonadati</taxon>
        <taxon>Bacteroidota</taxon>
        <taxon>Cytophagia</taxon>
        <taxon>Cytophagales</taxon>
        <taxon>Hymenobacteraceae</taxon>
        <taxon>Hymenobacter</taxon>
    </lineage>
</organism>
<keyword evidence="2" id="KW-1185">Reference proteome</keyword>
<comment type="caution">
    <text evidence="1">The sequence shown here is derived from an EMBL/GenBank/DDBJ whole genome shotgun (WGS) entry which is preliminary data.</text>
</comment>
<name>A0ABX1HGR2_9BACT</name>
<evidence type="ECO:0000313" key="2">
    <source>
        <dbReference type="Proteomes" id="UP000717634"/>
    </source>
</evidence>
<evidence type="ECO:0000313" key="1">
    <source>
        <dbReference type="EMBL" id="NKI88176.1"/>
    </source>
</evidence>
<dbReference type="RefSeq" id="WP_168671830.1">
    <property type="nucleotide sequence ID" value="NZ_JAAVTK010000002.1"/>
</dbReference>
<accession>A0ABX1HGR2</accession>
<reference evidence="1 2" key="1">
    <citation type="submission" date="2020-03" db="EMBL/GenBank/DDBJ databases">
        <title>Genomic Encyclopedia of Type Strains, Phase IV (KMG-V): Genome sequencing to study the core and pangenomes of soil and plant-associated prokaryotes.</title>
        <authorList>
            <person name="Whitman W."/>
        </authorList>
    </citation>
    <scope>NUCLEOTIDE SEQUENCE [LARGE SCALE GENOMIC DNA]</scope>
    <source>
        <strain evidence="1 2">1B</strain>
    </source>
</reference>
<proteinExistence type="predicted"/>
<sequence length="148" mass="16404">MTIPEGEQWGYDFDWFAVDADGYLVHLTSWGGILPASVAASGENLKTLEDYFSKLPELSTDEEIEATFTDATPDGDLGTYLEYIRRGFFSFDRMDYNNHDSCVYQLVARPPRALLVADLPPDIAAIITQTQLPFSVADLVKLDTSAVA</sequence>
<dbReference type="EMBL" id="JAAVTK010000002">
    <property type="protein sequence ID" value="NKI88176.1"/>
    <property type="molecule type" value="Genomic_DNA"/>
</dbReference>
<gene>
    <name evidence="1" type="ORF">HBN54_000763</name>
</gene>
<protein>
    <submittedName>
        <fullName evidence="1">Uncharacterized protein</fullName>
    </submittedName>
</protein>
<dbReference type="Proteomes" id="UP000717634">
    <property type="component" value="Unassembled WGS sequence"/>
</dbReference>